<feature type="compositionally biased region" description="Acidic residues" evidence="5">
    <location>
        <begin position="313"/>
        <end position="338"/>
    </location>
</feature>
<sequence length="908" mass="100418">MKKRNTKLGLVLGLGFLLGLGTYTPVWASGFEMHNLEVSGDADSGYISLEDDVEETENYESSMGMLRAGSLPSSYNSRPYSLQYVTSVKNQGSNGLCWSYSAMAALESNLMITGQAGSSTDLSEGHLAYNTFYGTNQDSSDGTRNETYSAERGTWTSVGGNRILTTGTLARWYGAVNESRYGGSSQLGNPGAVEQKAQDVRLVNSLWLPEITRYSSTADMTGEFREWALNNVKQAIMEYGGVEVGFYAGTPTTGRNQSSARGQDMEVLQESEESWSEQSGLLSSGFAAEDTDTAETGAEENTGDASGEGGFAAEEESMDFQNTDAEEEFEAVDPEEETSLNSASANVYYSSVRRTPNHSVLLVGWDDSKETGASEPGAFLFKNSWGTSSGDNGYYWISYYDKSMRYPTVYEGELSDSEDTTISNQLDGTGYGSYISAGSNGSMAGANVFTASQDQYLEQVAIYAPANGLEYEVKIYKNVEDDPSSGVLTDTIRGSLDYAGYYTLDLSEQVPIKAGEKFAVALEYTNAGSNGYIPHEPVSGTAMSSGNSLVRATTSFEEGQSYLYSGDDKCWYDMADLGAGFTCNLNIKAYGTPAENLPSQVVFIKNPSGTKYTTAVVEYGETVPQPVDPSTISDNWVFLGWYTDEKCTKAYDFSQPVTGNMRLYAKWGRWYEYSNGTKWKYRTDYYNSRDIAEDECITINGKTFCFDSDGYCYKNWMKVDGRWYFMKLGDSPSSFKGAYKGWGTIQGKKFYFNSLGQAVYGKRTINGKMYYLGTNTKMGCYMHTNYWLTNTKGKYYFGSNGVIYKGLKKIGSKWYYFDDTGLMQTGWETPDDGIKRYFGSNGAMYTGKKKVGSYYYYFESNGAIHKGWQKISSKWYYFNSSGHMVTGKYKIGGVTYTFNSDGSLRGNR</sequence>
<dbReference type="NCBIfam" id="TIGR02543">
    <property type="entry name" value="List_Bact_rpt"/>
    <property type="match status" value="1"/>
</dbReference>
<evidence type="ECO:0000259" key="6">
    <source>
        <dbReference type="SMART" id="SM00645"/>
    </source>
</evidence>
<proteinExistence type="inferred from homology"/>
<reference evidence="7" key="1">
    <citation type="journal article" date="2021" name="PeerJ">
        <title>Extensive microbial diversity within the chicken gut microbiome revealed by metagenomics and culture.</title>
        <authorList>
            <person name="Gilroy R."/>
            <person name="Ravi A."/>
            <person name="Getino M."/>
            <person name="Pursley I."/>
            <person name="Horton D.L."/>
            <person name="Alikhan N.F."/>
            <person name="Baker D."/>
            <person name="Gharbi K."/>
            <person name="Hall N."/>
            <person name="Watson M."/>
            <person name="Adriaenssens E.M."/>
            <person name="Foster-Nyarko E."/>
            <person name="Jarju S."/>
            <person name="Secka A."/>
            <person name="Antonio M."/>
            <person name="Oren A."/>
            <person name="Chaudhuri R.R."/>
            <person name="La Ragione R."/>
            <person name="Hildebrand F."/>
            <person name="Pallen M.J."/>
        </authorList>
    </citation>
    <scope>NUCLEOTIDE SEQUENCE</scope>
    <source>
        <strain evidence="7">ChiSjej1B19-8411</strain>
    </source>
</reference>
<dbReference type="Pfam" id="PF01473">
    <property type="entry name" value="Choline_bind_1"/>
    <property type="match status" value="1"/>
</dbReference>
<protein>
    <submittedName>
        <fullName evidence="7">InlB B-repeat-containing protein</fullName>
    </submittedName>
</protein>
<dbReference type="InterPro" id="IPR038765">
    <property type="entry name" value="Papain-like_cys_pep_sf"/>
</dbReference>
<dbReference type="InterPro" id="IPR000668">
    <property type="entry name" value="Peptidase_C1A_C"/>
</dbReference>
<comment type="similarity">
    <text evidence="2">Belongs to the peptidase C1 family.</text>
</comment>
<dbReference type="InterPro" id="IPR013378">
    <property type="entry name" value="InlB-like_B-rpt"/>
</dbReference>
<dbReference type="Gene3D" id="2.10.270.20">
    <property type="match status" value="1"/>
</dbReference>
<name>A0A9D1WI49_9FIRM</name>
<dbReference type="Pfam" id="PF19127">
    <property type="entry name" value="Choline_bind_3"/>
    <property type="match status" value="2"/>
</dbReference>
<dbReference type="PROSITE" id="PS00139">
    <property type="entry name" value="THIOL_PROTEASE_CYS"/>
    <property type="match status" value="1"/>
</dbReference>
<feature type="domain" description="Peptidase C1A papain C-terminal" evidence="6">
    <location>
        <begin position="71"/>
        <end position="408"/>
    </location>
</feature>
<evidence type="ECO:0000256" key="3">
    <source>
        <dbReference type="ARBA" id="ARBA00022737"/>
    </source>
</evidence>
<dbReference type="InterPro" id="IPR040528">
    <property type="entry name" value="Lectin-like"/>
</dbReference>
<dbReference type="EMBL" id="DXEX01000159">
    <property type="protein sequence ID" value="HIX59505.1"/>
    <property type="molecule type" value="Genomic_DNA"/>
</dbReference>
<dbReference type="GO" id="GO:0006508">
    <property type="term" value="P:proteolysis"/>
    <property type="evidence" value="ECO:0007669"/>
    <property type="project" value="InterPro"/>
</dbReference>
<comment type="caution">
    <text evidence="7">The sequence shown here is derived from an EMBL/GenBank/DDBJ whole genome shotgun (WGS) entry which is preliminary data.</text>
</comment>
<evidence type="ECO:0000256" key="2">
    <source>
        <dbReference type="ARBA" id="ARBA00008455"/>
    </source>
</evidence>
<evidence type="ECO:0000313" key="7">
    <source>
        <dbReference type="EMBL" id="HIX59505.1"/>
    </source>
</evidence>
<evidence type="ECO:0000256" key="4">
    <source>
        <dbReference type="PROSITE-ProRule" id="PRU00591"/>
    </source>
</evidence>
<reference evidence="7" key="2">
    <citation type="submission" date="2021-04" db="EMBL/GenBank/DDBJ databases">
        <authorList>
            <person name="Gilroy R."/>
        </authorList>
    </citation>
    <scope>NUCLEOTIDE SEQUENCE</scope>
    <source>
        <strain evidence="7">ChiSjej1B19-8411</strain>
    </source>
</reference>
<evidence type="ECO:0000256" key="5">
    <source>
        <dbReference type="SAM" id="MobiDB-lite"/>
    </source>
</evidence>
<dbReference type="GO" id="GO:0008234">
    <property type="term" value="F:cysteine-type peptidase activity"/>
    <property type="evidence" value="ECO:0007669"/>
    <property type="project" value="InterPro"/>
</dbReference>
<dbReference type="SMART" id="SM00645">
    <property type="entry name" value="Pept_C1"/>
    <property type="match status" value="1"/>
</dbReference>
<dbReference type="Gene3D" id="2.10.270.10">
    <property type="entry name" value="Cholin Binding"/>
    <property type="match status" value="2"/>
</dbReference>
<dbReference type="Gene3D" id="3.90.70.10">
    <property type="entry name" value="Cysteine proteinases"/>
    <property type="match status" value="2"/>
</dbReference>
<comment type="subcellular location">
    <subcellularLocation>
        <location evidence="1">Cell envelope</location>
    </subcellularLocation>
</comment>
<gene>
    <name evidence="7" type="ORF">IAA45_07315</name>
</gene>
<dbReference type="Pfam" id="PF00112">
    <property type="entry name" value="Peptidase_C1"/>
    <property type="match status" value="2"/>
</dbReference>
<feature type="compositionally biased region" description="Acidic residues" evidence="5">
    <location>
        <begin position="289"/>
        <end position="302"/>
    </location>
</feature>
<dbReference type="Pfam" id="PF09479">
    <property type="entry name" value="Flg_new"/>
    <property type="match status" value="1"/>
</dbReference>
<accession>A0A9D1WI49</accession>
<dbReference type="Pfam" id="PF18560">
    <property type="entry name" value="Lectin_like"/>
    <property type="match status" value="1"/>
</dbReference>
<feature type="repeat" description="Cell wall-binding" evidence="4">
    <location>
        <begin position="804"/>
        <end position="823"/>
    </location>
</feature>
<feature type="repeat" description="Cell wall-binding" evidence="4">
    <location>
        <begin position="865"/>
        <end position="884"/>
    </location>
</feature>
<dbReference type="CDD" id="cd02619">
    <property type="entry name" value="Peptidase_C1"/>
    <property type="match status" value="1"/>
</dbReference>
<feature type="compositionally biased region" description="Low complexity" evidence="5">
    <location>
        <begin position="276"/>
        <end position="288"/>
    </location>
</feature>
<dbReference type="InterPro" id="IPR042229">
    <property type="entry name" value="Listeria/Bacterioides_rpt_sf"/>
</dbReference>
<dbReference type="PROSITE" id="PS51170">
    <property type="entry name" value="CW"/>
    <property type="match status" value="2"/>
</dbReference>
<dbReference type="SUPFAM" id="SSF69360">
    <property type="entry name" value="Cell wall binding repeat"/>
    <property type="match status" value="2"/>
</dbReference>
<dbReference type="InterPro" id="IPR018337">
    <property type="entry name" value="Cell_wall/Cho-bd_repeat"/>
</dbReference>
<dbReference type="PANTHER" id="PTHR12411">
    <property type="entry name" value="CYSTEINE PROTEASE FAMILY C1-RELATED"/>
    <property type="match status" value="1"/>
</dbReference>
<dbReference type="Proteomes" id="UP000886817">
    <property type="component" value="Unassembled WGS sequence"/>
</dbReference>
<dbReference type="SUPFAM" id="SSF54001">
    <property type="entry name" value="Cysteine proteinases"/>
    <property type="match status" value="1"/>
</dbReference>
<dbReference type="InterPro" id="IPR000169">
    <property type="entry name" value="Pept_cys_AS"/>
</dbReference>
<evidence type="ECO:0000313" key="8">
    <source>
        <dbReference type="Proteomes" id="UP000886817"/>
    </source>
</evidence>
<evidence type="ECO:0000256" key="1">
    <source>
        <dbReference type="ARBA" id="ARBA00004196"/>
    </source>
</evidence>
<keyword evidence="3" id="KW-0677">Repeat</keyword>
<feature type="region of interest" description="Disordered" evidence="5">
    <location>
        <begin position="253"/>
        <end position="342"/>
    </location>
</feature>
<dbReference type="AlphaFoldDB" id="A0A9D1WI49"/>
<dbReference type="InterPro" id="IPR013128">
    <property type="entry name" value="Peptidase_C1A"/>
</dbReference>
<dbReference type="GO" id="GO:0030313">
    <property type="term" value="C:cell envelope"/>
    <property type="evidence" value="ECO:0007669"/>
    <property type="project" value="UniProtKB-SubCell"/>
</dbReference>
<dbReference type="Gene3D" id="2.60.40.4270">
    <property type="entry name" value="Listeria-Bacteroides repeat domain"/>
    <property type="match status" value="1"/>
</dbReference>
<organism evidence="7 8">
    <name type="scientific">Candidatus Blautia gallistercoris</name>
    <dbReference type="NCBI Taxonomy" id="2838490"/>
    <lineage>
        <taxon>Bacteria</taxon>
        <taxon>Bacillati</taxon>
        <taxon>Bacillota</taxon>
        <taxon>Clostridia</taxon>
        <taxon>Lachnospirales</taxon>
        <taxon>Lachnospiraceae</taxon>
        <taxon>Blautia</taxon>
    </lineage>
</organism>